<dbReference type="Gene3D" id="3.40.50.1220">
    <property type="entry name" value="TPP-binding domain"/>
    <property type="match status" value="1"/>
</dbReference>
<dbReference type="InterPro" id="IPR029035">
    <property type="entry name" value="DHS-like_NAD/FAD-binding_dom"/>
</dbReference>
<feature type="domain" description="Deacetylase sirtuin-type" evidence="8">
    <location>
        <begin position="23"/>
        <end position="359"/>
    </location>
</feature>
<organism evidence="9">
    <name type="scientific">Ganoderma boninense</name>
    <dbReference type="NCBI Taxonomy" id="34458"/>
    <lineage>
        <taxon>Eukaryota</taxon>
        <taxon>Fungi</taxon>
        <taxon>Dikarya</taxon>
        <taxon>Basidiomycota</taxon>
        <taxon>Agaricomycotina</taxon>
        <taxon>Agaricomycetes</taxon>
        <taxon>Polyporales</taxon>
        <taxon>Polyporaceae</taxon>
        <taxon>Ganoderma</taxon>
    </lineage>
</organism>
<proteinExistence type="inferred from homology"/>
<evidence type="ECO:0000313" key="9">
    <source>
        <dbReference type="EMBL" id="VWO94420.1"/>
    </source>
</evidence>
<comment type="similarity">
    <text evidence="2">Belongs to the sirtuin family. Class I subfamily.</text>
</comment>
<gene>
    <name evidence="9" type="primary">G4MS03</name>
</gene>
<dbReference type="GO" id="GO:0005739">
    <property type="term" value="C:mitochondrion"/>
    <property type="evidence" value="ECO:0007669"/>
    <property type="project" value="UniProtKB-SubCell"/>
</dbReference>
<dbReference type="PANTHER" id="PTHR11085">
    <property type="entry name" value="NAD-DEPENDENT PROTEIN DEACYLASE SIRTUIN-5, MITOCHONDRIAL-RELATED"/>
    <property type="match status" value="1"/>
</dbReference>
<dbReference type="GO" id="GO:0000122">
    <property type="term" value="P:negative regulation of transcription by RNA polymerase II"/>
    <property type="evidence" value="ECO:0007669"/>
    <property type="project" value="TreeGrafter"/>
</dbReference>
<dbReference type="GO" id="GO:0006282">
    <property type="term" value="P:regulation of DNA repair"/>
    <property type="evidence" value="ECO:0007669"/>
    <property type="project" value="TreeGrafter"/>
</dbReference>
<keyword evidence="6" id="KW-0479">Metal-binding</keyword>
<dbReference type="AlphaFoldDB" id="A0A5K1JSB0"/>
<dbReference type="SUPFAM" id="SSF52467">
    <property type="entry name" value="DHS-like NAD/FAD-binding domain"/>
    <property type="match status" value="1"/>
</dbReference>
<dbReference type="PROSITE" id="PS50305">
    <property type="entry name" value="SIRTUIN"/>
    <property type="match status" value="1"/>
</dbReference>
<dbReference type="GO" id="GO:0070403">
    <property type="term" value="F:NAD+ binding"/>
    <property type="evidence" value="ECO:0007669"/>
    <property type="project" value="InterPro"/>
</dbReference>
<feature type="region of interest" description="Disordered" evidence="7">
    <location>
        <begin position="380"/>
        <end position="423"/>
    </location>
</feature>
<keyword evidence="4" id="KW-0520">NAD</keyword>
<dbReference type="InterPro" id="IPR050134">
    <property type="entry name" value="NAD-dep_sirtuin_deacylases"/>
</dbReference>
<feature type="active site" description="Proton acceptor" evidence="6">
    <location>
        <position position="181"/>
    </location>
</feature>
<dbReference type="GO" id="GO:0017136">
    <property type="term" value="F:histone deacetylase activity, NAD-dependent"/>
    <property type="evidence" value="ECO:0007669"/>
    <property type="project" value="TreeGrafter"/>
</dbReference>
<evidence type="ECO:0000256" key="5">
    <source>
        <dbReference type="ARBA" id="ARBA00023128"/>
    </source>
</evidence>
<dbReference type="Gene3D" id="3.30.1600.10">
    <property type="entry name" value="SIR2/SIRT2 'Small Domain"/>
    <property type="match status" value="1"/>
</dbReference>
<evidence type="ECO:0000256" key="7">
    <source>
        <dbReference type="SAM" id="MobiDB-lite"/>
    </source>
</evidence>
<evidence type="ECO:0000256" key="2">
    <source>
        <dbReference type="ARBA" id="ARBA00006924"/>
    </source>
</evidence>
<dbReference type="InterPro" id="IPR026590">
    <property type="entry name" value="Ssirtuin_cat_dom"/>
</dbReference>
<feature type="binding site" evidence="6">
    <location>
        <position position="189"/>
    </location>
    <ligand>
        <name>Zn(2+)</name>
        <dbReference type="ChEBI" id="CHEBI:29105"/>
    </ligand>
</feature>
<evidence type="ECO:0000256" key="1">
    <source>
        <dbReference type="ARBA" id="ARBA00004173"/>
    </source>
</evidence>
<evidence type="ECO:0000256" key="4">
    <source>
        <dbReference type="ARBA" id="ARBA00023027"/>
    </source>
</evidence>
<feature type="binding site" evidence="6">
    <location>
        <position position="216"/>
    </location>
    <ligand>
        <name>Zn(2+)</name>
        <dbReference type="ChEBI" id="CHEBI:29105"/>
    </ligand>
</feature>
<evidence type="ECO:0000256" key="3">
    <source>
        <dbReference type="ARBA" id="ARBA00022679"/>
    </source>
</evidence>
<dbReference type="GO" id="GO:0031934">
    <property type="term" value="C:mating-type region heterochromatin"/>
    <property type="evidence" value="ECO:0007669"/>
    <property type="project" value="TreeGrafter"/>
</dbReference>
<dbReference type="GO" id="GO:0046872">
    <property type="term" value="F:metal ion binding"/>
    <property type="evidence" value="ECO:0007669"/>
    <property type="project" value="UniProtKB-KW"/>
</dbReference>
<keyword evidence="3" id="KW-0808">Transferase</keyword>
<comment type="subcellular location">
    <subcellularLocation>
        <location evidence="1">Mitochondrion</location>
    </subcellularLocation>
</comment>
<dbReference type="Pfam" id="PF02146">
    <property type="entry name" value="SIR2"/>
    <property type="match status" value="2"/>
</dbReference>
<keyword evidence="6" id="KW-0862">Zinc</keyword>
<evidence type="ECO:0000256" key="6">
    <source>
        <dbReference type="PROSITE-ProRule" id="PRU00236"/>
    </source>
</evidence>
<dbReference type="GO" id="GO:0031508">
    <property type="term" value="P:pericentric heterochromatin formation"/>
    <property type="evidence" value="ECO:0007669"/>
    <property type="project" value="TreeGrafter"/>
</dbReference>
<sequence>MTIFLPLDTTAAPHSSPAFLVVSPDPVDHVKGVVKAVLKARRIIVVCGAGISVEAGIPDFRSPEGLFQSLKKDYPRLISGKDLFDASIFRSEDTMSLFCQMIARLSQLSTAAEPTTFHRFLRAIDDRRCLLRVYTQNIDALEEKSGLTFGVPGAVSRTINVSSTSHPPSPCSKTPRCIPLHGTLQLMHCVACTHSYPLRDYTDSLASGVPPPCPQCAALEEARRLVGKRSHSIGKLRPSVVLYNEDHKDGDAIGSVVQKDLAGCFRGMGHGGADLLLVVGTSLRVSGTKRIVRAFSKAIRAQHAPMNTRLDAHEDNTVLSAQGLATQTPSRRSTARLDEPPIRTIYLNREFPVPTREWEGVFDVWVSGDAQAFAKMVHEEMENGQRVKERKRKREETKEQEQEEGGEGDCVVVRPGQEDELAV</sequence>
<protein>
    <submittedName>
        <fullName evidence="9">NAD-dependent histone deacetylase SIR2</fullName>
    </submittedName>
</protein>
<dbReference type="EMBL" id="LR723963">
    <property type="protein sequence ID" value="VWO94420.1"/>
    <property type="molecule type" value="Genomic_DNA"/>
</dbReference>
<dbReference type="GO" id="GO:1990414">
    <property type="term" value="P:replication-born double-strand break repair via sister chromatid exchange"/>
    <property type="evidence" value="ECO:0007669"/>
    <property type="project" value="TreeGrafter"/>
</dbReference>
<name>A0A5K1JSB0_9APHY</name>
<dbReference type="GO" id="GO:0005634">
    <property type="term" value="C:nucleus"/>
    <property type="evidence" value="ECO:0007669"/>
    <property type="project" value="TreeGrafter"/>
</dbReference>
<dbReference type="InterPro" id="IPR026591">
    <property type="entry name" value="Sirtuin_cat_small_dom_sf"/>
</dbReference>
<reference evidence="9" key="1">
    <citation type="submission" date="2019-10" db="EMBL/GenBank/DDBJ databases">
        <authorList>
            <person name="Nor Muhammad N."/>
        </authorList>
    </citation>
    <scope>NUCLEOTIDE SEQUENCE</scope>
</reference>
<accession>A0A5K1JSB0</accession>
<dbReference type="PANTHER" id="PTHR11085:SF15">
    <property type="entry name" value="NAD-DEPENDENT HISTONE DEACETYLASE HST4"/>
    <property type="match status" value="1"/>
</dbReference>
<evidence type="ECO:0000259" key="8">
    <source>
        <dbReference type="PROSITE" id="PS50305"/>
    </source>
</evidence>
<feature type="binding site" evidence="6">
    <location>
        <position position="213"/>
    </location>
    <ligand>
        <name>Zn(2+)</name>
        <dbReference type="ChEBI" id="CHEBI:29105"/>
    </ligand>
</feature>
<feature type="binding site" evidence="6">
    <location>
        <position position="192"/>
    </location>
    <ligand>
        <name>Zn(2+)</name>
        <dbReference type="ChEBI" id="CHEBI:29105"/>
    </ligand>
</feature>
<keyword evidence="5" id="KW-0496">Mitochondrion</keyword>
<dbReference type="InterPro" id="IPR003000">
    <property type="entry name" value="Sirtuin"/>
</dbReference>